<dbReference type="PROSITE" id="PS51986">
    <property type="entry name" value="GS_BETA_GRASP"/>
    <property type="match status" value="1"/>
</dbReference>
<evidence type="ECO:0000313" key="11">
    <source>
        <dbReference type="Proteomes" id="UP001501444"/>
    </source>
</evidence>
<dbReference type="PANTHER" id="PTHR43785:SF12">
    <property type="entry name" value="TYPE-1 GLUTAMINE SYNTHETASE 2"/>
    <property type="match status" value="1"/>
</dbReference>
<evidence type="ECO:0000256" key="7">
    <source>
        <dbReference type="SAM" id="MobiDB-lite"/>
    </source>
</evidence>
<evidence type="ECO:0000256" key="1">
    <source>
        <dbReference type="ARBA" id="ARBA00009897"/>
    </source>
</evidence>
<dbReference type="SUPFAM" id="SSF54368">
    <property type="entry name" value="Glutamine synthetase, N-terminal domain"/>
    <property type="match status" value="1"/>
</dbReference>
<evidence type="ECO:0000259" key="9">
    <source>
        <dbReference type="PROSITE" id="PS51987"/>
    </source>
</evidence>
<name>A0ABN3FPU5_9ACTN</name>
<dbReference type="EMBL" id="BAAARV010000015">
    <property type="protein sequence ID" value="GAA2334968.1"/>
    <property type="molecule type" value="Genomic_DNA"/>
</dbReference>
<dbReference type="SMART" id="SM01230">
    <property type="entry name" value="Gln-synt_C"/>
    <property type="match status" value="1"/>
</dbReference>
<dbReference type="InterPro" id="IPR014746">
    <property type="entry name" value="Gln_synth/guanido_kin_cat_dom"/>
</dbReference>
<dbReference type="InterPro" id="IPR008147">
    <property type="entry name" value="Gln_synt_N"/>
</dbReference>
<sequence>MKRDADPRRARRGPARITGMNRRATAEQDHAQARDAAGVLAAEGVHAVAMTWVDNAGITRVKSVPVSRLFDAAVEGVGMSPVFDVFLVDDSVTTSAHIGGPTGDLRLFPDLERLTVLAAQPGWAWAPVDRWTQDGEPYRACQRLFARAMAERAAAAGLTLRMAFEVEWFAGADDPAPRPASTGPAYGMTRVVELSSYAVDVLEALAAQGVTVEQFHPEYSPGQLELSVAAADPVAAADLNVLVRQTIRAVSARHGLRVSFAPVVSAGQVGNGSHLHFSVRDGQGNLFAGGPGPYGMTQRGESVLAGVLDRLPALCAVGAPSVASYLRLVPQRWAGAFQCWGHENREAALRFVAGPPGAGERFANAELKACDGAANPYLVVGAVCAIATDSAGADLRLPPEVRGDPASLDPGDRPPRLPATLPEAIDRLRADAGLRDAMGDALFEAFLAVRRGEAELFADREPDDVVAATRWRY</sequence>
<dbReference type="InterPro" id="IPR036651">
    <property type="entry name" value="Gln_synt_N_sf"/>
</dbReference>
<keyword evidence="3" id="KW-0547">Nucleotide-binding</keyword>
<keyword evidence="2" id="KW-0436">Ligase</keyword>
<accession>A0ABN3FPU5</accession>
<gene>
    <name evidence="10" type="primary">glnA3</name>
    <name evidence="10" type="ORF">GCM10010170_014630</name>
</gene>
<evidence type="ECO:0000256" key="6">
    <source>
        <dbReference type="RuleBase" id="RU000384"/>
    </source>
</evidence>
<dbReference type="Gene3D" id="3.30.590.10">
    <property type="entry name" value="Glutamine synthetase/guanido kinase, catalytic domain"/>
    <property type="match status" value="1"/>
</dbReference>
<feature type="domain" description="GS catalytic" evidence="9">
    <location>
        <begin position="142"/>
        <end position="473"/>
    </location>
</feature>
<feature type="region of interest" description="Disordered" evidence="7">
    <location>
        <begin position="1"/>
        <end position="28"/>
    </location>
</feature>
<dbReference type="Pfam" id="PF16952">
    <property type="entry name" value="Gln-synt_N_2"/>
    <property type="match status" value="1"/>
</dbReference>
<dbReference type="PROSITE" id="PS51987">
    <property type="entry name" value="GS_CATALYTIC"/>
    <property type="match status" value="1"/>
</dbReference>
<evidence type="ECO:0000256" key="4">
    <source>
        <dbReference type="ARBA" id="ARBA00022840"/>
    </source>
</evidence>
<organism evidence="10 11">
    <name type="scientific">Dactylosporangium salmoneum</name>
    <dbReference type="NCBI Taxonomy" id="53361"/>
    <lineage>
        <taxon>Bacteria</taxon>
        <taxon>Bacillati</taxon>
        <taxon>Actinomycetota</taxon>
        <taxon>Actinomycetes</taxon>
        <taxon>Micromonosporales</taxon>
        <taxon>Micromonosporaceae</taxon>
        <taxon>Dactylosporangium</taxon>
    </lineage>
</organism>
<dbReference type="SUPFAM" id="SSF55931">
    <property type="entry name" value="Glutamine synthetase/guanido kinase"/>
    <property type="match status" value="1"/>
</dbReference>
<dbReference type="InterPro" id="IPR008146">
    <property type="entry name" value="Gln_synth_cat_dom"/>
</dbReference>
<dbReference type="PANTHER" id="PTHR43785">
    <property type="entry name" value="GAMMA-GLUTAMYLPUTRESCINE SYNTHETASE"/>
    <property type="match status" value="1"/>
</dbReference>
<evidence type="ECO:0000259" key="8">
    <source>
        <dbReference type="PROSITE" id="PS51986"/>
    </source>
</evidence>
<feature type="domain" description="GS beta-grasp" evidence="8">
    <location>
        <begin position="43"/>
        <end position="135"/>
    </location>
</feature>
<comment type="caution">
    <text evidence="10">The sequence shown here is derived from an EMBL/GenBank/DDBJ whole genome shotgun (WGS) entry which is preliminary data.</text>
</comment>
<dbReference type="Proteomes" id="UP001501444">
    <property type="component" value="Unassembled WGS sequence"/>
</dbReference>
<dbReference type="Gene3D" id="3.10.20.70">
    <property type="entry name" value="Glutamine synthetase, N-terminal domain"/>
    <property type="match status" value="1"/>
</dbReference>
<dbReference type="Pfam" id="PF00120">
    <property type="entry name" value="Gln-synt_C"/>
    <property type="match status" value="1"/>
</dbReference>
<keyword evidence="11" id="KW-1185">Reference proteome</keyword>
<comment type="similarity">
    <text evidence="1 5 6">Belongs to the glutamine synthetase family.</text>
</comment>
<keyword evidence="4" id="KW-0067">ATP-binding</keyword>
<proteinExistence type="inferred from homology"/>
<protein>
    <submittedName>
        <fullName evidence="10">Gamma-glutamylpolyamine synthetase GlnA3</fullName>
    </submittedName>
</protein>
<evidence type="ECO:0000256" key="2">
    <source>
        <dbReference type="ARBA" id="ARBA00022598"/>
    </source>
</evidence>
<evidence type="ECO:0000313" key="10">
    <source>
        <dbReference type="EMBL" id="GAA2334968.1"/>
    </source>
</evidence>
<feature type="region of interest" description="Disordered" evidence="7">
    <location>
        <begin position="397"/>
        <end position="419"/>
    </location>
</feature>
<evidence type="ECO:0000256" key="5">
    <source>
        <dbReference type="PROSITE-ProRule" id="PRU01330"/>
    </source>
</evidence>
<evidence type="ECO:0000256" key="3">
    <source>
        <dbReference type="ARBA" id="ARBA00022741"/>
    </source>
</evidence>
<reference evidence="10 11" key="1">
    <citation type="journal article" date="2019" name="Int. J. Syst. Evol. Microbiol.">
        <title>The Global Catalogue of Microorganisms (GCM) 10K type strain sequencing project: providing services to taxonomists for standard genome sequencing and annotation.</title>
        <authorList>
            <consortium name="The Broad Institute Genomics Platform"/>
            <consortium name="The Broad Institute Genome Sequencing Center for Infectious Disease"/>
            <person name="Wu L."/>
            <person name="Ma J."/>
        </authorList>
    </citation>
    <scope>NUCLEOTIDE SEQUENCE [LARGE SCALE GENOMIC DNA]</scope>
    <source>
        <strain evidence="10 11">JCM 3272</strain>
    </source>
</reference>